<dbReference type="OrthoDB" id="6734959at2759"/>
<organism evidence="1 2">
    <name type="scientific">Diabrotica balteata</name>
    <name type="common">Banded cucumber beetle</name>
    <dbReference type="NCBI Taxonomy" id="107213"/>
    <lineage>
        <taxon>Eukaryota</taxon>
        <taxon>Metazoa</taxon>
        <taxon>Ecdysozoa</taxon>
        <taxon>Arthropoda</taxon>
        <taxon>Hexapoda</taxon>
        <taxon>Insecta</taxon>
        <taxon>Pterygota</taxon>
        <taxon>Neoptera</taxon>
        <taxon>Endopterygota</taxon>
        <taxon>Coleoptera</taxon>
        <taxon>Polyphaga</taxon>
        <taxon>Cucujiformia</taxon>
        <taxon>Chrysomeloidea</taxon>
        <taxon>Chrysomelidae</taxon>
        <taxon>Galerucinae</taxon>
        <taxon>Diabroticina</taxon>
        <taxon>Diabroticites</taxon>
        <taxon>Diabrotica</taxon>
    </lineage>
</organism>
<dbReference type="AlphaFoldDB" id="A0A9N9XHX1"/>
<dbReference type="PANTHER" id="PTHR10773">
    <property type="entry name" value="DNA-DIRECTED RNA POLYMERASES I, II, AND III SUBUNIT RPABC2"/>
    <property type="match status" value="1"/>
</dbReference>
<sequence>MSLKNICSDQDALQRPSVSESIELLDNTEKKSDNGESSAIVKLRKQVCRFCGLLHEGRCIKLTKLFPLFRDNSTLKDISAQRISATSYFNITSNHQWDYSREVLLYVKKSEDLAEGIGNSRIQTILHNYPIYGNVAQERRGGDRISNKFNEGQQGVIKYISSLKCLESHYCRSNTRRSYLSSDLSIEKLANMYNAQANENLKVKNSYFRQIFVHMFNLGFGSPRVDVCSTCLELSEKIKQTTDPRQTASLKATQAIHKKRAKAFFALLKVQENETLTLSFDCQKNLPSPKIPDQETYYRRQLYFFNFSIVVGSSQCKMSPNNCFSYVWTEGTYPKGSNEPPKKFQFKRAAKSQHMILIQAEQFYYHFIGNFKSIMKGKENILSINPSKIAKDNTLVNKKKLSDVKRLLELHFGSDWQSNTCLKFYVHFFASCEGRSEVSAEVEEDLCGITEEAPELCV</sequence>
<protein>
    <submittedName>
        <fullName evidence="1">Uncharacterized protein</fullName>
    </submittedName>
</protein>
<proteinExistence type="predicted"/>
<evidence type="ECO:0000313" key="1">
    <source>
        <dbReference type="EMBL" id="CAG9840147.1"/>
    </source>
</evidence>
<keyword evidence="2" id="KW-1185">Reference proteome</keyword>
<dbReference type="PANTHER" id="PTHR10773:SF19">
    <property type="match status" value="1"/>
</dbReference>
<evidence type="ECO:0000313" key="2">
    <source>
        <dbReference type="Proteomes" id="UP001153709"/>
    </source>
</evidence>
<name>A0A9N9XHX1_DIABA</name>
<accession>A0A9N9XHX1</accession>
<reference evidence="1" key="1">
    <citation type="submission" date="2022-01" db="EMBL/GenBank/DDBJ databases">
        <authorList>
            <person name="King R."/>
        </authorList>
    </citation>
    <scope>NUCLEOTIDE SEQUENCE</scope>
</reference>
<dbReference type="Proteomes" id="UP001153709">
    <property type="component" value="Chromosome 9"/>
</dbReference>
<gene>
    <name evidence="1" type="ORF">DIABBA_LOCUS12832</name>
</gene>
<dbReference type="EMBL" id="OU898284">
    <property type="protein sequence ID" value="CAG9840147.1"/>
    <property type="molecule type" value="Genomic_DNA"/>
</dbReference>